<feature type="binding site" evidence="6">
    <location>
        <position position="60"/>
    </location>
    <ligand>
        <name>Fe cation</name>
        <dbReference type="ChEBI" id="CHEBI:24875"/>
        <label>1</label>
    </ligand>
</feature>
<dbReference type="PANTHER" id="PTHR37164">
    <property type="entry name" value="BACTERIOHEMERYTHRIN"/>
    <property type="match status" value="1"/>
</dbReference>
<dbReference type="PROSITE" id="PS00550">
    <property type="entry name" value="HEMERYTHRINS"/>
    <property type="match status" value="1"/>
</dbReference>
<dbReference type="PIRSF" id="PIRSF002033">
    <property type="entry name" value="Hemerythrin"/>
    <property type="match status" value="1"/>
</dbReference>
<evidence type="ECO:0000256" key="2">
    <source>
        <dbReference type="ARBA" id="ARBA00022448"/>
    </source>
</evidence>
<evidence type="ECO:0000259" key="7">
    <source>
        <dbReference type="Pfam" id="PF01814"/>
    </source>
</evidence>
<comment type="similarity">
    <text evidence="1">Belongs to the hemerythrin family.</text>
</comment>
<feature type="binding site" evidence="6">
    <location>
        <position position="75"/>
    </location>
    <ligand>
        <name>Fe cation</name>
        <dbReference type="ChEBI" id="CHEBI:24875"/>
        <label>2</label>
    </ligand>
</feature>
<dbReference type="InterPro" id="IPR012827">
    <property type="entry name" value="Hemerythrin_metal-bd"/>
</dbReference>
<protein>
    <submittedName>
        <fullName evidence="8">Hemerythrin</fullName>
    </submittedName>
</protein>
<feature type="binding site" evidence="6">
    <location>
        <position position="112"/>
    </location>
    <ligand>
        <name>Fe cation</name>
        <dbReference type="ChEBI" id="CHEBI:24875"/>
        <label>1</label>
    </ligand>
</feature>
<evidence type="ECO:0000256" key="1">
    <source>
        <dbReference type="ARBA" id="ARBA00010587"/>
    </source>
</evidence>
<feature type="domain" description="Hemerythrin-like" evidence="7">
    <location>
        <begin position="18"/>
        <end position="118"/>
    </location>
</feature>
<dbReference type="PRINTS" id="PR00186">
    <property type="entry name" value="HEMERYTHRIN"/>
</dbReference>
<dbReference type="GO" id="GO:0005344">
    <property type="term" value="F:oxygen carrier activity"/>
    <property type="evidence" value="ECO:0007669"/>
    <property type="project" value="UniProtKB-KW"/>
</dbReference>
<sequence>MGFPIPDPFLWDNSFLVFYDELDCQHKQLFQGVFGCMENPGSQAAVDNMYTVMAYHFADEEGMMKNANYDGYAVHKICHDEFLAKIRVSAPLDHDFLTYAKNWLVNHIKTIDFKYKGKL</sequence>
<keyword evidence="4 6" id="KW-0479">Metal-binding</keyword>
<dbReference type="InterPro" id="IPR035938">
    <property type="entry name" value="Hemerythrin-like_sf"/>
</dbReference>
<dbReference type="NCBIfam" id="TIGR00058">
    <property type="entry name" value="Hemerythrin"/>
    <property type="match status" value="1"/>
</dbReference>
<evidence type="ECO:0000256" key="5">
    <source>
        <dbReference type="ARBA" id="ARBA00023004"/>
    </source>
</evidence>
<feature type="binding site" evidence="6">
    <location>
        <position position="26"/>
    </location>
    <ligand>
        <name>Fe cation</name>
        <dbReference type="ChEBI" id="CHEBI:24875"/>
        <label>1</label>
    </ligand>
</feature>
<dbReference type="AlphaFoldDB" id="A0A1S6QCF1"/>
<evidence type="ECO:0000313" key="8">
    <source>
        <dbReference type="EMBL" id="AQV13595.1"/>
    </source>
</evidence>
<dbReference type="PANTHER" id="PTHR37164:SF1">
    <property type="entry name" value="BACTERIOHEMERYTHRIN"/>
    <property type="match status" value="1"/>
</dbReference>
<feature type="binding site" evidence="6">
    <location>
        <position position="56"/>
    </location>
    <ligand>
        <name>Fe cation</name>
        <dbReference type="ChEBI" id="CHEBI:24875"/>
        <label>1</label>
    </ligand>
</feature>
<dbReference type="InterPro" id="IPR016131">
    <property type="entry name" value="Haemerythrin_Fe_BS"/>
</dbReference>
<dbReference type="InterPro" id="IPR002063">
    <property type="entry name" value="Haemerythrin"/>
</dbReference>
<dbReference type="NCBIfam" id="TIGR02481">
    <property type="entry name" value="hemeryth_dom"/>
    <property type="match status" value="1"/>
</dbReference>
<feature type="binding site" evidence="6">
    <location>
        <position position="107"/>
    </location>
    <ligand>
        <name>Fe cation</name>
        <dbReference type="ChEBI" id="CHEBI:24875"/>
        <label>2</label>
    </ligand>
</feature>
<accession>A0A1S6QCF1</accession>
<dbReference type="InterPro" id="IPR012312">
    <property type="entry name" value="Hemerythrin-like"/>
</dbReference>
<proteinExistence type="evidence at transcript level"/>
<name>A0A1S6QCF1_9ANNE</name>
<feature type="binding site" evidence="6">
    <location>
        <position position="60"/>
    </location>
    <ligand>
        <name>Fe cation</name>
        <dbReference type="ChEBI" id="CHEBI:24875"/>
        <label>2</label>
    </ligand>
</feature>
<dbReference type="Gene3D" id="1.20.120.50">
    <property type="entry name" value="Hemerythrin-like"/>
    <property type="match status" value="1"/>
</dbReference>
<evidence type="ECO:0000256" key="4">
    <source>
        <dbReference type="ARBA" id="ARBA00022723"/>
    </source>
</evidence>
<keyword evidence="2" id="KW-0813">Transport</keyword>
<evidence type="ECO:0000256" key="3">
    <source>
        <dbReference type="ARBA" id="ARBA00022621"/>
    </source>
</evidence>
<keyword evidence="3" id="KW-0561">Oxygen transport</keyword>
<dbReference type="Pfam" id="PF01814">
    <property type="entry name" value="Hemerythrin"/>
    <property type="match status" value="1"/>
</dbReference>
<organism evidence="8">
    <name type="scientific">Aspidosiphon laevis</name>
    <dbReference type="NCBI Taxonomy" id="210791"/>
    <lineage>
        <taxon>Eukaryota</taxon>
        <taxon>Metazoa</taxon>
        <taxon>Spiralia</taxon>
        <taxon>Lophotrochozoa</taxon>
        <taxon>Annelida</taxon>
        <taxon>Sipuncula</taxon>
        <taxon>Phascolosomatidea</taxon>
        <taxon>Aspidosiphonidormes</taxon>
        <taxon>Aspidosiphonidae</taxon>
        <taxon>Aspidosiphon</taxon>
    </lineage>
</organism>
<feature type="binding site" evidence="6">
    <location>
        <position position="112"/>
    </location>
    <ligand>
        <name>Fe cation</name>
        <dbReference type="ChEBI" id="CHEBI:24875"/>
        <label>2</label>
    </ligand>
</feature>
<dbReference type="EMBL" id="KY007297">
    <property type="protein sequence ID" value="AQV13595.1"/>
    <property type="molecule type" value="mRNA"/>
</dbReference>
<evidence type="ECO:0000256" key="6">
    <source>
        <dbReference type="PIRSR" id="PIRSR002033-1"/>
    </source>
</evidence>
<dbReference type="InterPro" id="IPR050669">
    <property type="entry name" value="Hemerythrin"/>
</dbReference>
<feature type="binding site" evidence="6">
    <location>
        <position position="79"/>
    </location>
    <ligand>
        <name>Fe cation</name>
        <dbReference type="ChEBI" id="CHEBI:24875"/>
        <label>2</label>
    </ligand>
</feature>
<dbReference type="GO" id="GO:0005506">
    <property type="term" value="F:iron ion binding"/>
    <property type="evidence" value="ECO:0007669"/>
    <property type="project" value="InterPro"/>
</dbReference>
<keyword evidence="5 6" id="KW-0408">Iron</keyword>
<reference evidence="8" key="1">
    <citation type="submission" date="2016-10" db="EMBL/GenBank/DDBJ databases">
        <title>Discovery and evolution of novel hemerythrin genes in annelid worms.</title>
        <authorList>
            <person name="Costa-Paiva E.M."/>
            <person name="Whelan N.V."/>
            <person name="Waits D.S."/>
            <person name="Santos S."/>
            <person name="Schrago C.G."/>
            <person name="Halanych K.M."/>
        </authorList>
    </citation>
    <scope>NUCLEOTIDE SEQUENCE</scope>
</reference>
<dbReference type="CDD" id="cd12107">
    <property type="entry name" value="Hemerythrin"/>
    <property type="match status" value="1"/>
</dbReference>
<dbReference type="SUPFAM" id="SSF47188">
    <property type="entry name" value="Hemerythrin-like"/>
    <property type="match status" value="1"/>
</dbReference>